<dbReference type="EMBL" id="JAJJMB010017535">
    <property type="protein sequence ID" value="KAI3837821.1"/>
    <property type="molecule type" value="Genomic_DNA"/>
</dbReference>
<reference evidence="2" key="1">
    <citation type="submission" date="2022-04" db="EMBL/GenBank/DDBJ databases">
        <title>A functionally conserved STORR gene fusion in Papaver species that diverged 16.8 million years ago.</title>
        <authorList>
            <person name="Catania T."/>
        </authorList>
    </citation>
    <scope>NUCLEOTIDE SEQUENCE</scope>
    <source>
        <strain evidence="2">S-188037</strain>
    </source>
</reference>
<evidence type="ECO:0000313" key="3">
    <source>
        <dbReference type="Proteomes" id="UP001202328"/>
    </source>
</evidence>
<evidence type="ECO:0000313" key="2">
    <source>
        <dbReference type="EMBL" id="KAI3837821.1"/>
    </source>
</evidence>
<sequence length="99" mass="10767">MVIGDQVTQNLRKLPTVEAAASDPMQLDNHHIEEKENTKTSPAAAKSSDNNHRTEHLTCENERWMAKLVNGGYCNCSLSLVSEYGGGILIRGVLIGCQG</sequence>
<organism evidence="2 3">
    <name type="scientific">Papaver atlanticum</name>
    <dbReference type="NCBI Taxonomy" id="357466"/>
    <lineage>
        <taxon>Eukaryota</taxon>
        <taxon>Viridiplantae</taxon>
        <taxon>Streptophyta</taxon>
        <taxon>Embryophyta</taxon>
        <taxon>Tracheophyta</taxon>
        <taxon>Spermatophyta</taxon>
        <taxon>Magnoliopsida</taxon>
        <taxon>Ranunculales</taxon>
        <taxon>Papaveraceae</taxon>
        <taxon>Papaveroideae</taxon>
        <taxon>Papaver</taxon>
    </lineage>
</organism>
<keyword evidence="3" id="KW-1185">Reference proteome</keyword>
<feature type="compositionally biased region" description="Basic and acidic residues" evidence="1">
    <location>
        <begin position="28"/>
        <end position="38"/>
    </location>
</feature>
<feature type="region of interest" description="Disordered" evidence="1">
    <location>
        <begin position="14"/>
        <end position="55"/>
    </location>
</feature>
<proteinExistence type="predicted"/>
<dbReference type="AlphaFoldDB" id="A0AAD4RWX0"/>
<gene>
    <name evidence="2" type="ORF">MKW98_004879</name>
</gene>
<comment type="caution">
    <text evidence="2">The sequence shown here is derived from an EMBL/GenBank/DDBJ whole genome shotgun (WGS) entry which is preliminary data.</text>
</comment>
<protein>
    <submittedName>
        <fullName evidence="2">Uncharacterized protein</fullName>
    </submittedName>
</protein>
<evidence type="ECO:0000256" key="1">
    <source>
        <dbReference type="SAM" id="MobiDB-lite"/>
    </source>
</evidence>
<name>A0AAD4RWX0_9MAGN</name>
<dbReference type="Proteomes" id="UP001202328">
    <property type="component" value="Unassembled WGS sequence"/>
</dbReference>
<accession>A0AAD4RWX0</accession>